<gene>
    <name evidence="1" type="ORF">C489_19181</name>
</gene>
<reference evidence="1 2" key="1">
    <citation type="journal article" date="2014" name="PLoS Genet.">
        <title>Phylogenetically driven sequencing of extremely halophilic archaea reveals strategies for static and dynamic osmo-response.</title>
        <authorList>
            <person name="Becker E.A."/>
            <person name="Seitzer P.M."/>
            <person name="Tritt A."/>
            <person name="Larsen D."/>
            <person name="Krusor M."/>
            <person name="Yao A.I."/>
            <person name="Wu D."/>
            <person name="Madern D."/>
            <person name="Eisen J.A."/>
            <person name="Darling A.E."/>
            <person name="Facciotti M.T."/>
        </authorList>
    </citation>
    <scope>NUCLEOTIDE SEQUENCE [LARGE SCALE GENOMIC DNA]</scope>
    <source>
        <strain evidence="1 2">JCM 10478</strain>
    </source>
</reference>
<sequence length="273" mass="30339">MNDQSGRKSKSRRWFVKAGSVASAALGLGMTGRTVAQETTGTNDGGSDGQFREAIATGEAYFSGAVFRVVSPPLQDAPVVDNPDVLQNHNVRVIEHFNTNEEGYLFVPQDAQIEEGEQYVFDDRLSSPTEDELAITDLVRVQYRPLTDEDLPFELESEEDFEIVDDNGGEAAVRPDNFFSSAPFRITSGPQGWVPQDIEQSGLFTDYNTVHAEYFGTNNQFLFFPQEGAETEEGELYVLRDESEIFDPAGNLVAAEFNLVDEETFAFDDDSLR</sequence>
<dbReference type="STRING" id="1227496.C489_19181"/>
<organism evidence="1 2">
    <name type="scientific">Natrinema versiforme JCM 10478</name>
    <dbReference type="NCBI Taxonomy" id="1227496"/>
    <lineage>
        <taxon>Archaea</taxon>
        <taxon>Methanobacteriati</taxon>
        <taxon>Methanobacteriota</taxon>
        <taxon>Stenosarchaea group</taxon>
        <taxon>Halobacteria</taxon>
        <taxon>Halobacteriales</taxon>
        <taxon>Natrialbaceae</taxon>
        <taxon>Natrinema</taxon>
    </lineage>
</organism>
<dbReference type="Proteomes" id="UP000011632">
    <property type="component" value="Unassembled WGS sequence"/>
</dbReference>
<dbReference type="EMBL" id="AOID01000062">
    <property type="protein sequence ID" value="ELY63220.1"/>
    <property type="molecule type" value="Genomic_DNA"/>
</dbReference>
<accession>L9XN94</accession>
<name>L9XN94_9EURY</name>
<protein>
    <submittedName>
        <fullName evidence="1">Uncharacterized protein</fullName>
    </submittedName>
</protein>
<dbReference type="InterPro" id="IPR006311">
    <property type="entry name" value="TAT_signal"/>
</dbReference>
<dbReference type="PROSITE" id="PS51318">
    <property type="entry name" value="TAT"/>
    <property type="match status" value="1"/>
</dbReference>
<comment type="caution">
    <text evidence="1">The sequence shown here is derived from an EMBL/GenBank/DDBJ whole genome shotgun (WGS) entry which is preliminary data.</text>
</comment>
<dbReference type="PATRIC" id="fig|1227496.3.peg.3841"/>
<dbReference type="AlphaFoldDB" id="L9XN94"/>
<evidence type="ECO:0000313" key="2">
    <source>
        <dbReference type="Proteomes" id="UP000011632"/>
    </source>
</evidence>
<dbReference type="OrthoDB" id="183612at2157"/>
<proteinExistence type="predicted"/>
<evidence type="ECO:0000313" key="1">
    <source>
        <dbReference type="EMBL" id="ELY63220.1"/>
    </source>
</evidence>
<keyword evidence="2" id="KW-1185">Reference proteome</keyword>